<dbReference type="InterPro" id="IPR008538">
    <property type="entry name" value="Uma2"/>
</dbReference>
<evidence type="ECO:0000313" key="3">
    <source>
        <dbReference type="Proteomes" id="UP000006085"/>
    </source>
</evidence>
<dbReference type="AlphaFoldDB" id="K1LXA1"/>
<dbReference type="InterPro" id="IPR012296">
    <property type="entry name" value="Nuclease_put_TT1808"/>
</dbReference>
<dbReference type="SUPFAM" id="SSF52980">
    <property type="entry name" value="Restriction endonuclease-like"/>
    <property type="match status" value="1"/>
</dbReference>
<proteinExistence type="predicted"/>
<sequence>MISLSLYYNSKQNNMKTITNINQLDLNKVYSYADYLLWKFEERVELFKGKIFQMSPAPNVKHQEVSMNLAGEIYAVIKGQSCRFFSAPFDVRLPQKGTEDKDIFTVVQPDLCVICDENKLDKRGCVGAPDLVIEIISPGNSKKEMKYKYELYEEAGVQEYWVVNPLDENITIFSLQNGKYIGLKPIVDDYIHSPLFPQLKIHTSDVFK</sequence>
<feature type="domain" description="Putative restriction endonuclease" evidence="1">
    <location>
        <begin position="34"/>
        <end position="199"/>
    </location>
</feature>
<dbReference type="eggNOG" id="COG4636">
    <property type="taxonomic scope" value="Bacteria"/>
</dbReference>
<gene>
    <name evidence="2" type="ORF">HMPREF9699_01431</name>
</gene>
<dbReference type="InterPro" id="IPR011335">
    <property type="entry name" value="Restrct_endonuc-II-like"/>
</dbReference>
<organism evidence="2 3">
    <name type="scientific">Bergeyella zoohelcum ATCC 43767</name>
    <dbReference type="NCBI Taxonomy" id="883096"/>
    <lineage>
        <taxon>Bacteria</taxon>
        <taxon>Pseudomonadati</taxon>
        <taxon>Bacteroidota</taxon>
        <taxon>Flavobacteriia</taxon>
        <taxon>Flavobacteriales</taxon>
        <taxon>Weeksellaceae</taxon>
        <taxon>Bergeyella</taxon>
    </lineage>
</organism>
<dbReference type="PATRIC" id="fig|883096.3.peg.1471"/>
<dbReference type="EMBL" id="AGYA01000025">
    <property type="protein sequence ID" value="EKB56702.1"/>
    <property type="molecule type" value="Genomic_DNA"/>
</dbReference>
<dbReference type="Proteomes" id="UP000006085">
    <property type="component" value="Unassembled WGS sequence"/>
</dbReference>
<dbReference type="CDD" id="cd06260">
    <property type="entry name" value="DUF820-like"/>
    <property type="match status" value="1"/>
</dbReference>
<comment type="caution">
    <text evidence="2">The sequence shown here is derived from an EMBL/GenBank/DDBJ whole genome shotgun (WGS) entry which is preliminary data.</text>
</comment>
<dbReference type="Gene3D" id="3.90.1570.10">
    <property type="entry name" value="tt1808, chain A"/>
    <property type="match status" value="1"/>
</dbReference>
<protein>
    <recommendedName>
        <fullName evidence="1">Putative restriction endonuclease domain-containing protein</fullName>
    </recommendedName>
</protein>
<name>K1LXA1_9FLAO</name>
<dbReference type="PANTHER" id="PTHR34107">
    <property type="entry name" value="SLL0198 PROTEIN-RELATED"/>
    <property type="match status" value="1"/>
</dbReference>
<accession>K1LXA1</accession>
<evidence type="ECO:0000313" key="2">
    <source>
        <dbReference type="EMBL" id="EKB56702.1"/>
    </source>
</evidence>
<evidence type="ECO:0000259" key="1">
    <source>
        <dbReference type="Pfam" id="PF05685"/>
    </source>
</evidence>
<reference evidence="2 3" key="1">
    <citation type="submission" date="2012-07" db="EMBL/GenBank/DDBJ databases">
        <title>The Genome Sequence of Bergeyella zoohelcum ATCC 43767.</title>
        <authorList>
            <consortium name="The Broad Institute Genome Sequencing Platform"/>
            <person name="Earl A."/>
            <person name="Ward D."/>
            <person name="Feldgarden M."/>
            <person name="Gevers D."/>
            <person name="Huys G."/>
            <person name="Walker B."/>
            <person name="Young S.K."/>
            <person name="Zeng Q."/>
            <person name="Gargeya S."/>
            <person name="Fitzgerald M."/>
            <person name="Haas B."/>
            <person name="Abouelleil A."/>
            <person name="Alvarado L."/>
            <person name="Arachchi H.M."/>
            <person name="Berlin A.M."/>
            <person name="Chapman S.B."/>
            <person name="Goldberg J."/>
            <person name="Griggs A."/>
            <person name="Gujja S."/>
            <person name="Hansen M."/>
            <person name="Howarth C."/>
            <person name="Imamovic A."/>
            <person name="Larimer J."/>
            <person name="McCowen C."/>
            <person name="Montmayeur A."/>
            <person name="Murphy C."/>
            <person name="Neiman D."/>
            <person name="Pearson M."/>
            <person name="Priest M."/>
            <person name="Roberts A."/>
            <person name="Saif S."/>
            <person name="Shea T."/>
            <person name="Sisk P."/>
            <person name="Sykes S."/>
            <person name="Wortman J."/>
            <person name="Nusbaum C."/>
            <person name="Birren B."/>
        </authorList>
    </citation>
    <scope>NUCLEOTIDE SEQUENCE [LARGE SCALE GENOMIC DNA]</scope>
    <source>
        <strain evidence="2 3">ATCC 43767</strain>
    </source>
</reference>
<dbReference type="Pfam" id="PF05685">
    <property type="entry name" value="Uma2"/>
    <property type="match status" value="1"/>
</dbReference>
<dbReference type="PANTHER" id="PTHR34107:SF4">
    <property type="entry name" value="SLL1222 PROTEIN"/>
    <property type="match status" value="1"/>
</dbReference>
<keyword evidence="3" id="KW-1185">Reference proteome</keyword>
<dbReference type="HOGENOM" id="CLU_076312_0_2_10"/>